<feature type="region of interest" description="Disordered" evidence="1">
    <location>
        <begin position="139"/>
        <end position="322"/>
    </location>
</feature>
<evidence type="ECO:0000256" key="1">
    <source>
        <dbReference type="SAM" id="MobiDB-lite"/>
    </source>
</evidence>
<dbReference type="RefSeq" id="WP_008677266.1">
    <property type="nucleotide sequence ID" value="NZ_ANOH01000146.1"/>
</dbReference>
<feature type="compositionally biased region" description="Polar residues" evidence="1">
    <location>
        <begin position="173"/>
        <end position="185"/>
    </location>
</feature>
<comment type="caution">
    <text evidence="2">The sequence shown here is derived from an EMBL/GenBank/DDBJ whole genome shotgun (WGS) entry which is preliminary data.</text>
</comment>
<feature type="compositionally biased region" description="Polar residues" evidence="1">
    <location>
        <begin position="242"/>
        <end position="252"/>
    </location>
</feature>
<name>M5U4S0_9BACT</name>
<feature type="compositionally biased region" description="Low complexity" evidence="1">
    <location>
        <begin position="144"/>
        <end position="172"/>
    </location>
</feature>
<dbReference type="Proteomes" id="UP000011885">
    <property type="component" value="Unassembled WGS sequence"/>
</dbReference>
<sequence length="322" mass="33908">MRNLTIGALIIIGGTVAALPFRRASTDEASTDGDSVLATGPSDGLTASDESVPFEQLWVAPEQPYAAAPYQNSPTRSTPGAPSSLASQVRSADVPQGIPSNAVARPRRDLTIPLTYDDLAVPLHTPLYEDGRYDALATHQQSGRPARGPTTSSPSTAAPSTAAPSTATRTTGIASNSRSAQTANGLPSRFESMRISMDSDDNAARPRAPWEMSNDLPQSILTDSADPRSLARRPDQAFPSDRNASADGNLSASFDAAPPTSFGFQSPAGSSPQPERRSLPANQPARSGDVRGQLASDPHARQASAPQPDQSARPRHWIRQPQ</sequence>
<feature type="compositionally biased region" description="Basic residues" evidence="1">
    <location>
        <begin position="313"/>
        <end position="322"/>
    </location>
</feature>
<dbReference type="PATRIC" id="fig|1263870.3.peg.2248"/>
<dbReference type="EMBL" id="ANOH01000146">
    <property type="protein sequence ID" value="EMI56457.1"/>
    <property type="molecule type" value="Genomic_DNA"/>
</dbReference>
<feature type="compositionally biased region" description="Polar residues" evidence="1">
    <location>
        <begin position="72"/>
        <end position="90"/>
    </location>
</feature>
<feature type="region of interest" description="Disordered" evidence="1">
    <location>
        <begin position="65"/>
        <end position="104"/>
    </location>
</feature>
<proteinExistence type="predicted"/>
<evidence type="ECO:0000313" key="2">
    <source>
        <dbReference type="EMBL" id="EMI56457.1"/>
    </source>
</evidence>
<reference evidence="2 3" key="1">
    <citation type="journal article" date="2013" name="Mar. Genomics">
        <title>Expression of sulfatases in Rhodopirellula baltica and the diversity of sulfatases in the genus Rhodopirellula.</title>
        <authorList>
            <person name="Wegner C.E."/>
            <person name="Richter-Heitmann T."/>
            <person name="Klindworth A."/>
            <person name="Klockow C."/>
            <person name="Richter M."/>
            <person name="Achstetter T."/>
            <person name="Glockner F.O."/>
            <person name="Harder J."/>
        </authorList>
    </citation>
    <scope>NUCLEOTIDE SEQUENCE [LARGE SCALE GENOMIC DNA]</scope>
    <source>
        <strain evidence="2 3">SM41</strain>
    </source>
</reference>
<feature type="region of interest" description="Disordered" evidence="1">
    <location>
        <begin position="27"/>
        <end position="51"/>
    </location>
</feature>
<gene>
    <name evidence="2" type="ORF">RSSM_02106</name>
</gene>
<keyword evidence="3" id="KW-1185">Reference proteome</keyword>
<organism evidence="2 3">
    <name type="scientific">Rhodopirellula sallentina SM41</name>
    <dbReference type="NCBI Taxonomy" id="1263870"/>
    <lineage>
        <taxon>Bacteria</taxon>
        <taxon>Pseudomonadati</taxon>
        <taxon>Planctomycetota</taxon>
        <taxon>Planctomycetia</taxon>
        <taxon>Pirellulales</taxon>
        <taxon>Pirellulaceae</taxon>
        <taxon>Rhodopirellula</taxon>
    </lineage>
</organism>
<dbReference type="AlphaFoldDB" id="M5U4S0"/>
<dbReference type="OrthoDB" id="276332at2"/>
<protein>
    <submittedName>
        <fullName evidence="2">Secreted protein</fullName>
    </submittedName>
</protein>
<accession>M5U4S0</accession>
<feature type="compositionally biased region" description="Polar residues" evidence="1">
    <location>
        <begin position="262"/>
        <end position="273"/>
    </location>
</feature>
<evidence type="ECO:0000313" key="3">
    <source>
        <dbReference type="Proteomes" id="UP000011885"/>
    </source>
</evidence>